<dbReference type="EMBL" id="KL197734">
    <property type="protein sequence ID" value="KDQ53414.1"/>
    <property type="molecule type" value="Genomic_DNA"/>
</dbReference>
<dbReference type="HOGENOM" id="CLU_940301_0_0_1"/>
<dbReference type="Proteomes" id="UP000027265">
    <property type="component" value="Unassembled WGS sequence"/>
</dbReference>
<evidence type="ECO:0000313" key="3">
    <source>
        <dbReference type="Proteomes" id="UP000027265"/>
    </source>
</evidence>
<keyword evidence="3" id="KW-1185">Reference proteome</keyword>
<feature type="compositionally biased region" description="Basic and acidic residues" evidence="1">
    <location>
        <begin position="75"/>
        <end position="99"/>
    </location>
</feature>
<feature type="region of interest" description="Disordered" evidence="1">
    <location>
        <begin position="1"/>
        <end position="99"/>
    </location>
</feature>
<evidence type="ECO:0000313" key="2">
    <source>
        <dbReference type="EMBL" id="KDQ53414.1"/>
    </source>
</evidence>
<feature type="compositionally biased region" description="Acidic residues" evidence="1">
    <location>
        <begin position="256"/>
        <end position="292"/>
    </location>
</feature>
<feature type="compositionally biased region" description="Polar residues" evidence="1">
    <location>
        <begin position="60"/>
        <end position="74"/>
    </location>
</feature>
<feature type="compositionally biased region" description="Low complexity" evidence="1">
    <location>
        <begin position="1"/>
        <end position="29"/>
    </location>
</feature>
<gene>
    <name evidence="2" type="ORF">JAAARDRAFT_61408</name>
</gene>
<dbReference type="InParanoid" id="A0A067PF57"/>
<dbReference type="OrthoDB" id="2755069at2759"/>
<protein>
    <submittedName>
        <fullName evidence="2">Uncharacterized protein</fullName>
    </submittedName>
</protein>
<evidence type="ECO:0000256" key="1">
    <source>
        <dbReference type="SAM" id="MobiDB-lite"/>
    </source>
</evidence>
<feature type="region of interest" description="Disordered" evidence="1">
    <location>
        <begin position="231"/>
        <end position="292"/>
    </location>
</feature>
<dbReference type="AlphaFoldDB" id="A0A067PF57"/>
<dbReference type="STRING" id="933084.A0A067PF57"/>
<name>A0A067PF57_9AGAM</name>
<proteinExistence type="predicted"/>
<accession>A0A067PF57</accession>
<reference evidence="3" key="1">
    <citation type="journal article" date="2014" name="Proc. Natl. Acad. Sci. U.S.A.">
        <title>Extensive sampling of basidiomycete genomes demonstrates inadequacy of the white-rot/brown-rot paradigm for wood decay fungi.</title>
        <authorList>
            <person name="Riley R."/>
            <person name="Salamov A.A."/>
            <person name="Brown D.W."/>
            <person name="Nagy L.G."/>
            <person name="Floudas D."/>
            <person name="Held B.W."/>
            <person name="Levasseur A."/>
            <person name="Lombard V."/>
            <person name="Morin E."/>
            <person name="Otillar R."/>
            <person name="Lindquist E.A."/>
            <person name="Sun H."/>
            <person name="LaButti K.M."/>
            <person name="Schmutz J."/>
            <person name="Jabbour D."/>
            <person name="Luo H."/>
            <person name="Baker S.E."/>
            <person name="Pisabarro A.G."/>
            <person name="Walton J.D."/>
            <person name="Blanchette R.A."/>
            <person name="Henrissat B."/>
            <person name="Martin F."/>
            <person name="Cullen D."/>
            <person name="Hibbett D.S."/>
            <person name="Grigoriev I.V."/>
        </authorList>
    </citation>
    <scope>NUCLEOTIDE SEQUENCE [LARGE SCALE GENOMIC DNA]</scope>
    <source>
        <strain evidence="3">MUCL 33604</strain>
    </source>
</reference>
<organism evidence="2 3">
    <name type="scientific">Jaapia argillacea MUCL 33604</name>
    <dbReference type="NCBI Taxonomy" id="933084"/>
    <lineage>
        <taxon>Eukaryota</taxon>
        <taxon>Fungi</taxon>
        <taxon>Dikarya</taxon>
        <taxon>Basidiomycota</taxon>
        <taxon>Agaricomycotina</taxon>
        <taxon>Agaricomycetes</taxon>
        <taxon>Agaricomycetidae</taxon>
        <taxon>Jaapiales</taxon>
        <taxon>Jaapiaceae</taxon>
        <taxon>Jaapia</taxon>
    </lineage>
</organism>
<sequence>MSNSTSRSNKKNTTAAVPTDTAPATPTPASKKRKTHTSEKENENVPTSDATPAGTERRVTQQANGKCPTMSQKNADLEKKLADAKEAQSRAEAAREQAERQLRKFKKIAKAKQQVHQEKAKIAHPKGQSGRANGFNLRRAMGLGSTNNTAKYLSILRTIRDLVTIARLDCQLDFHNQPPGKLAEIYQLARKKQEYLENFINNWATAEIARQFLANRRKQENKDKATRELEALGQAGDDGLDGVRAAKKQRVSGPDLQDEGEGDDEPEGEGDEDDEPEDGEGDEGEDGNEDEE</sequence>